<feature type="transmembrane region" description="Helical" evidence="11">
    <location>
        <begin position="196"/>
        <end position="224"/>
    </location>
</feature>
<dbReference type="InterPro" id="IPR017452">
    <property type="entry name" value="GPCR_Rhodpsn_7TM"/>
</dbReference>
<evidence type="ECO:0000256" key="6">
    <source>
        <dbReference type="ARBA" id="ARBA00023136"/>
    </source>
</evidence>
<feature type="region of interest" description="Disordered" evidence="10">
    <location>
        <begin position="437"/>
        <end position="515"/>
    </location>
</feature>
<dbReference type="PANTHER" id="PTHR45695:SF9">
    <property type="entry name" value="LEUCOKININ RECEPTOR"/>
    <property type="match status" value="1"/>
</dbReference>
<dbReference type="Gene3D" id="1.20.1070.10">
    <property type="entry name" value="Rhodopsin 7-helix transmembrane proteins"/>
    <property type="match status" value="1"/>
</dbReference>
<organism evidence="13 15">
    <name type="scientific">Biomphalaria glabrata</name>
    <name type="common">Bloodfluke planorb</name>
    <name type="synonym">Freshwater snail</name>
    <dbReference type="NCBI Taxonomy" id="6526"/>
    <lineage>
        <taxon>Eukaryota</taxon>
        <taxon>Metazoa</taxon>
        <taxon>Spiralia</taxon>
        <taxon>Lophotrochozoa</taxon>
        <taxon>Mollusca</taxon>
        <taxon>Gastropoda</taxon>
        <taxon>Heterobranchia</taxon>
        <taxon>Euthyneura</taxon>
        <taxon>Panpulmonata</taxon>
        <taxon>Hygrophila</taxon>
        <taxon>Lymnaeoidea</taxon>
        <taxon>Planorbidae</taxon>
        <taxon>Biomphalaria</taxon>
    </lineage>
</organism>
<dbReference type="PRINTS" id="PR00237">
    <property type="entry name" value="GPCRRHODOPSN"/>
</dbReference>
<feature type="compositionally biased region" description="Polar residues" evidence="10">
    <location>
        <begin position="455"/>
        <end position="477"/>
    </location>
</feature>
<dbReference type="GO" id="GO:0005886">
    <property type="term" value="C:plasma membrane"/>
    <property type="evidence" value="ECO:0007669"/>
    <property type="project" value="TreeGrafter"/>
</dbReference>
<evidence type="ECO:0000313" key="13">
    <source>
        <dbReference type="Proteomes" id="UP001165740"/>
    </source>
</evidence>
<reference evidence="14 15" key="1">
    <citation type="submission" date="2025-04" db="UniProtKB">
        <authorList>
            <consortium name="RefSeq"/>
        </authorList>
    </citation>
    <scope>IDENTIFICATION</scope>
</reference>
<feature type="transmembrane region" description="Helical" evidence="11">
    <location>
        <begin position="292"/>
        <end position="311"/>
    </location>
</feature>
<evidence type="ECO:0000256" key="7">
    <source>
        <dbReference type="ARBA" id="ARBA00023170"/>
    </source>
</evidence>
<dbReference type="InterPro" id="IPR000611">
    <property type="entry name" value="NPY_rcpt"/>
</dbReference>
<dbReference type="Proteomes" id="UP001165740">
    <property type="component" value="Chromosome 2"/>
</dbReference>
<evidence type="ECO:0000256" key="1">
    <source>
        <dbReference type="ARBA" id="ARBA00004141"/>
    </source>
</evidence>
<comment type="similarity">
    <text evidence="2 9">Belongs to the G-protein coupled receptor 1 family.</text>
</comment>
<evidence type="ECO:0000256" key="3">
    <source>
        <dbReference type="ARBA" id="ARBA00022692"/>
    </source>
</evidence>
<dbReference type="RefSeq" id="XP_055875606.1">
    <property type="nucleotide sequence ID" value="XM_056019631.1"/>
</dbReference>
<keyword evidence="13" id="KW-1185">Reference proteome</keyword>
<evidence type="ECO:0000256" key="8">
    <source>
        <dbReference type="ARBA" id="ARBA00023224"/>
    </source>
</evidence>
<gene>
    <name evidence="14 15" type="primary">LOC106059547</name>
</gene>
<keyword evidence="4 11" id="KW-1133">Transmembrane helix</keyword>
<feature type="transmembrane region" description="Helical" evidence="11">
    <location>
        <begin position="73"/>
        <end position="98"/>
    </location>
</feature>
<keyword evidence="6 11" id="KW-0472">Membrane</keyword>
<dbReference type="SUPFAM" id="SSF81321">
    <property type="entry name" value="Family A G protein-coupled receptor-like"/>
    <property type="match status" value="1"/>
</dbReference>
<evidence type="ECO:0000313" key="15">
    <source>
        <dbReference type="RefSeq" id="XP_055875606.1"/>
    </source>
</evidence>
<evidence type="ECO:0000259" key="12">
    <source>
        <dbReference type="PROSITE" id="PS50262"/>
    </source>
</evidence>
<protein>
    <submittedName>
        <fullName evidence="14 15">Prolactin-releasing peptide receptor-like</fullName>
    </submittedName>
</protein>
<accession>A0A9W2ZKU0</accession>
<dbReference type="PANTHER" id="PTHR45695">
    <property type="entry name" value="LEUCOKININ RECEPTOR-RELATED"/>
    <property type="match status" value="1"/>
</dbReference>
<keyword evidence="3 9" id="KW-0812">Transmembrane</keyword>
<name>A0A9W2ZKU0_BIOGL</name>
<dbReference type="PROSITE" id="PS50262">
    <property type="entry name" value="G_PROTEIN_RECEP_F1_2"/>
    <property type="match status" value="1"/>
</dbReference>
<dbReference type="OrthoDB" id="5981855at2759"/>
<feature type="compositionally biased region" description="Basic residues" evidence="10">
    <location>
        <begin position="437"/>
        <end position="451"/>
    </location>
</feature>
<feature type="transmembrane region" description="Helical" evidence="11">
    <location>
        <begin position="39"/>
        <end position="61"/>
    </location>
</feature>
<evidence type="ECO:0000256" key="4">
    <source>
        <dbReference type="ARBA" id="ARBA00022989"/>
    </source>
</evidence>
<dbReference type="OMA" id="AASDITM"/>
<dbReference type="PROSITE" id="PS00237">
    <property type="entry name" value="G_PROTEIN_RECEP_F1_1"/>
    <property type="match status" value="1"/>
</dbReference>
<dbReference type="GO" id="GO:0004983">
    <property type="term" value="F:neuropeptide Y receptor activity"/>
    <property type="evidence" value="ECO:0007669"/>
    <property type="project" value="InterPro"/>
</dbReference>
<dbReference type="Pfam" id="PF00001">
    <property type="entry name" value="7tm_1"/>
    <property type="match status" value="1"/>
</dbReference>
<evidence type="ECO:0000256" key="9">
    <source>
        <dbReference type="RuleBase" id="RU000688"/>
    </source>
</evidence>
<dbReference type="AlphaFoldDB" id="A0A9W2ZKU0"/>
<feature type="transmembrane region" description="Helical" evidence="11">
    <location>
        <begin position="250"/>
        <end position="272"/>
    </location>
</feature>
<dbReference type="GeneID" id="106059547"/>
<evidence type="ECO:0000313" key="14">
    <source>
        <dbReference type="RefSeq" id="XP_055875605.1"/>
    </source>
</evidence>
<sequence length="515" mass="58470">MTAYVSWNNTNVSSAGNLSNITSFDIDPILSQEAKTGLILLYTLTIIFSIVGNILVVIVFTKGRRCRTDIRPFLINLAVSDLIMALICMPFTFTFVMTRTWIFSKPMCPIVLFMQHLSVSASVFTNMAIGIDRFLVVTFPLKARMTSRRAKYTLCIIWICSTSLSSVQLVVGRAEDHGVIVDCDEQWPTPGARRTFTMFVLFITYITPLTILAITYSVVSILLWKRTAPGNAHEVRDIQQLKAKRKVIKMLVLVVIMFGLCWLPLHTFFLVIDFNPQLMVNQSEAMERLFTIIFYSAFWLAMSNSCANPIIYGFTNESFRADLASLCYIWFPFCICLKKLASRKLSVSTNDSMYNKRFCSLRKSPTSLTNKQQSVYKNGSKMYIDFRRDRDSTRGRSNGSMNDFYRDGLDLEIRESNSNGSCSQCCHLDHVRQHRRHYHKTRRSHSNHFHRGTPYLSTSEPSDAQQTSSGDDITVTYSPAPHAPKSGEMCHNRTSDSGSGSVRLYPLPEIDAADL</sequence>
<evidence type="ECO:0000256" key="5">
    <source>
        <dbReference type="ARBA" id="ARBA00023040"/>
    </source>
</evidence>
<proteinExistence type="inferred from homology"/>
<evidence type="ECO:0000256" key="10">
    <source>
        <dbReference type="SAM" id="MobiDB-lite"/>
    </source>
</evidence>
<keyword evidence="5 9" id="KW-0297">G-protein coupled receptor</keyword>
<keyword evidence="7 9" id="KW-0675">Receptor</keyword>
<comment type="subcellular location">
    <subcellularLocation>
        <location evidence="1">Membrane</location>
        <topology evidence="1">Multi-pass membrane protein</topology>
    </subcellularLocation>
</comment>
<dbReference type="InterPro" id="IPR000276">
    <property type="entry name" value="GPCR_Rhodpsn"/>
</dbReference>
<feature type="domain" description="G-protein coupled receptors family 1 profile" evidence="12">
    <location>
        <begin position="52"/>
        <end position="312"/>
    </location>
</feature>
<keyword evidence="8 9" id="KW-0807">Transducer</keyword>
<evidence type="ECO:0000256" key="2">
    <source>
        <dbReference type="ARBA" id="ARBA00010663"/>
    </source>
</evidence>
<dbReference type="RefSeq" id="XP_055875605.1">
    <property type="nucleotide sequence ID" value="XM_056019630.1"/>
</dbReference>
<evidence type="ECO:0000256" key="11">
    <source>
        <dbReference type="SAM" id="Phobius"/>
    </source>
</evidence>
<dbReference type="SMART" id="SM01381">
    <property type="entry name" value="7TM_GPCR_Srsx"/>
    <property type="match status" value="1"/>
</dbReference>
<feature type="transmembrane region" description="Helical" evidence="11">
    <location>
        <begin position="152"/>
        <end position="171"/>
    </location>
</feature>
<dbReference type="PRINTS" id="PR01012">
    <property type="entry name" value="NRPEPTIDEYR"/>
</dbReference>
<feature type="transmembrane region" description="Helical" evidence="11">
    <location>
        <begin position="110"/>
        <end position="131"/>
    </location>
</feature>